<dbReference type="InterPro" id="IPR024134">
    <property type="entry name" value="SOD_Cu/Zn_/chaperone"/>
</dbReference>
<dbReference type="PROSITE" id="PS00087">
    <property type="entry name" value="SOD_CU_ZN_1"/>
    <property type="match status" value="1"/>
</dbReference>
<dbReference type="InterPro" id="IPR036423">
    <property type="entry name" value="SOD-like_Cu/Zn_dom_sf"/>
</dbReference>
<dbReference type="PRINTS" id="PR00068">
    <property type="entry name" value="CUZNDISMTASE"/>
</dbReference>
<evidence type="ECO:0000256" key="6">
    <source>
        <dbReference type="ARBA" id="ARBA00023008"/>
    </source>
</evidence>
<keyword evidence="6 9" id="KW-0186">Copper</keyword>
<dbReference type="EMBL" id="OV725080">
    <property type="protein sequence ID" value="CAH1399259.1"/>
    <property type="molecule type" value="Genomic_DNA"/>
</dbReference>
<sequence length="214" mass="22765">MKPSTVFRVCTLGILSIFVFFINPTACYIKSSVEQRQERRAIAVLFGAARGNVTFTESGNKVRMIGVIEGLSPGQHGFHIHEKGDVSMGCASTLGHYNPHNKQHGAPQDANRHAGDLGNILADERGVASFVINDHHVRLTGPTSVLGRSVVVHSDPDDLGKGGHPDSLTTGHAGSRLACGVIGTLETASMMHSGAWVLKASLVPLISLLLFNLL</sequence>
<evidence type="ECO:0000256" key="2">
    <source>
        <dbReference type="ARBA" id="ARBA00022723"/>
    </source>
</evidence>
<dbReference type="Proteomes" id="UP001152798">
    <property type="component" value="Chromosome 4"/>
</dbReference>
<keyword evidence="10" id="KW-0472">Membrane</keyword>
<keyword evidence="3 9" id="KW-0862">Zinc</keyword>
<name>A0A9P0HCC5_NEZVI</name>
<dbReference type="CDD" id="cd00305">
    <property type="entry name" value="Cu-Zn_Superoxide_Dismutase"/>
    <property type="match status" value="1"/>
</dbReference>
<dbReference type="InterPro" id="IPR018152">
    <property type="entry name" value="SOD_Cu/Zn_BS"/>
</dbReference>
<organism evidence="12 13">
    <name type="scientific">Nezara viridula</name>
    <name type="common">Southern green stink bug</name>
    <name type="synonym">Cimex viridulus</name>
    <dbReference type="NCBI Taxonomy" id="85310"/>
    <lineage>
        <taxon>Eukaryota</taxon>
        <taxon>Metazoa</taxon>
        <taxon>Ecdysozoa</taxon>
        <taxon>Arthropoda</taxon>
        <taxon>Hexapoda</taxon>
        <taxon>Insecta</taxon>
        <taxon>Pterygota</taxon>
        <taxon>Neoptera</taxon>
        <taxon>Paraneoptera</taxon>
        <taxon>Hemiptera</taxon>
        <taxon>Heteroptera</taxon>
        <taxon>Panheteroptera</taxon>
        <taxon>Pentatomomorpha</taxon>
        <taxon>Pentatomoidea</taxon>
        <taxon>Pentatomidae</taxon>
        <taxon>Pentatominae</taxon>
        <taxon>Nezara</taxon>
    </lineage>
</organism>
<comment type="function">
    <text evidence="9">Destroys radicals which are normally produced within the cells and which are toxic to biological systems.</text>
</comment>
<dbReference type="OrthoDB" id="2015551at2759"/>
<dbReference type="GO" id="GO:0005507">
    <property type="term" value="F:copper ion binding"/>
    <property type="evidence" value="ECO:0007669"/>
    <property type="project" value="InterPro"/>
</dbReference>
<evidence type="ECO:0000256" key="4">
    <source>
        <dbReference type="ARBA" id="ARBA00022862"/>
    </source>
</evidence>
<evidence type="ECO:0000256" key="1">
    <source>
        <dbReference type="ARBA" id="ARBA00010457"/>
    </source>
</evidence>
<protein>
    <recommendedName>
        <fullName evidence="9">Superoxide dismutase [Cu-Zn]</fullName>
        <ecNumber evidence="9">1.15.1.1</ecNumber>
    </recommendedName>
</protein>
<evidence type="ECO:0000256" key="10">
    <source>
        <dbReference type="SAM" id="Phobius"/>
    </source>
</evidence>
<keyword evidence="13" id="KW-1185">Reference proteome</keyword>
<dbReference type="AlphaFoldDB" id="A0A9P0HCC5"/>
<feature type="domain" description="Superoxide dismutase copper/zinc binding" evidence="11">
    <location>
        <begin position="50"/>
        <end position="182"/>
    </location>
</feature>
<dbReference type="PROSITE" id="PS00332">
    <property type="entry name" value="SOD_CU_ZN_2"/>
    <property type="match status" value="1"/>
</dbReference>
<dbReference type="PANTHER" id="PTHR10003">
    <property type="entry name" value="SUPEROXIDE DISMUTASE CU-ZN -RELATED"/>
    <property type="match status" value="1"/>
</dbReference>
<evidence type="ECO:0000256" key="7">
    <source>
        <dbReference type="ARBA" id="ARBA00023157"/>
    </source>
</evidence>
<evidence type="ECO:0000256" key="9">
    <source>
        <dbReference type="RuleBase" id="RU000393"/>
    </source>
</evidence>
<gene>
    <name evidence="12" type="ORF">NEZAVI_LOCUS8742</name>
</gene>
<dbReference type="InterPro" id="IPR001424">
    <property type="entry name" value="SOD_Cu_Zn_dom"/>
</dbReference>
<proteinExistence type="inferred from homology"/>
<dbReference type="Pfam" id="PF00080">
    <property type="entry name" value="Sod_Cu"/>
    <property type="match status" value="1"/>
</dbReference>
<keyword evidence="2 9" id="KW-0479">Metal-binding</keyword>
<accession>A0A9P0HCC5</accession>
<evidence type="ECO:0000256" key="3">
    <source>
        <dbReference type="ARBA" id="ARBA00022833"/>
    </source>
</evidence>
<evidence type="ECO:0000313" key="13">
    <source>
        <dbReference type="Proteomes" id="UP001152798"/>
    </source>
</evidence>
<keyword evidence="10" id="KW-0812">Transmembrane</keyword>
<keyword evidence="5 9" id="KW-0560">Oxidoreductase</keyword>
<comment type="catalytic activity">
    <reaction evidence="8 9">
        <text>2 superoxide + 2 H(+) = H2O2 + O2</text>
        <dbReference type="Rhea" id="RHEA:20696"/>
        <dbReference type="ChEBI" id="CHEBI:15378"/>
        <dbReference type="ChEBI" id="CHEBI:15379"/>
        <dbReference type="ChEBI" id="CHEBI:16240"/>
        <dbReference type="ChEBI" id="CHEBI:18421"/>
        <dbReference type="EC" id="1.15.1.1"/>
    </reaction>
</comment>
<dbReference type="EC" id="1.15.1.1" evidence="9"/>
<dbReference type="SUPFAM" id="SSF49329">
    <property type="entry name" value="Cu,Zn superoxide dismutase-like"/>
    <property type="match status" value="1"/>
</dbReference>
<evidence type="ECO:0000259" key="11">
    <source>
        <dbReference type="Pfam" id="PF00080"/>
    </source>
</evidence>
<keyword evidence="4" id="KW-0049">Antioxidant</keyword>
<keyword evidence="10" id="KW-1133">Transmembrane helix</keyword>
<dbReference type="GO" id="GO:0004784">
    <property type="term" value="F:superoxide dismutase activity"/>
    <property type="evidence" value="ECO:0007669"/>
    <property type="project" value="UniProtKB-EC"/>
</dbReference>
<evidence type="ECO:0000256" key="5">
    <source>
        <dbReference type="ARBA" id="ARBA00023002"/>
    </source>
</evidence>
<dbReference type="FunFam" id="2.60.40.200:FF:000003">
    <property type="entry name" value="Superoxide dismutase [Cu-Zn], chloroplastic"/>
    <property type="match status" value="1"/>
</dbReference>
<feature type="transmembrane region" description="Helical" evidence="10">
    <location>
        <begin position="6"/>
        <end position="29"/>
    </location>
</feature>
<reference evidence="12" key="1">
    <citation type="submission" date="2022-01" db="EMBL/GenBank/DDBJ databases">
        <authorList>
            <person name="King R."/>
        </authorList>
    </citation>
    <scope>NUCLEOTIDE SEQUENCE</scope>
</reference>
<keyword evidence="7" id="KW-1015">Disulfide bond</keyword>
<evidence type="ECO:0000256" key="8">
    <source>
        <dbReference type="ARBA" id="ARBA00049204"/>
    </source>
</evidence>
<comment type="cofactor">
    <cofactor evidence="9">
        <name>Zn(2+)</name>
        <dbReference type="ChEBI" id="CHEBI:29105"/>
    </cofactor>
    <text evidence="9">Binds 1 zinc ion per subunit.</text>
</comment>
<comment type="similarity">
    <text evidence="1 9">Belongs to the Cu-Zn superoxide dismutase family.</text>
</comment>
<evidence type="ECO:0000313" key="12">
    <source>
        <dbReference type="EMBL" id="CAH1399259.1"/>
    </source>
</evidence>
<comment type="cofactor">
    <cofactor evidence="9">
        <name>Cu cation</name>
        <dbReference type="ChEBI" id="CHEBI:23378"/>
    </cofactor>
    <text evidence="9">Binds 1 copper ion per subunit.</text>
</comment>
<dbReference type="Gene3D" id="2.60.40.200">
    <property type="entry name" value="Superoxide dismutase, copper/zinc binding domain"/>
    <property type="match status" value="1"/>
</dbReference>